<evidence type="ECO:0000256" key="4">
    <source>
        <dbReference type="ARBA" id="ARBA00023014"/>
    </source>
</evidence>
<name>A0A3L9YAP5_9FLAO</name>
<reference evidence="6 7" key="1">
    <citation type="submission" date="2018-10" db="EMBL/GenBank/DDBJ databases">
        <title>Genomic Encyclopedia of Archaeal and Bacterial Type Strains, Phase II (KMG-II): from individual species to whole genera.</title>
        <authorList>
            <person name="Goeker M."/>
        </authorList>
    </citation>
    <scope>NUCLEOTIDE SEQUENCE [LARGE SCALE GENOMIC DNA]</scope>
    <source>
        <strain evidence="6 7">DSM 23424</strain>
    </source>
</reference>
<dbReference type="Gene3D" id="3.30.70.20">
    <property type="match status" value="1"/>
</dbReference>
<accession>A0A3L9YAP5</accession>
<feature type="domain" description="Iron-binding zinc finger CDGSH type" evidence="5">
    <location>
        <begin position="105"/>
        <end position="140"/>
    </location>
</feature>
<dbReference type="InterPro" id="IPR018967">
    <property type="entry name" value="FeS-contain_CDGSH-typ"/>
</dbReference>
<keyword evidence="4" id="KW-0411">Iron-sulfur</keyword>
<dbReference type="Gene3D" id="3.40.5.90">
    <property type="entry name" value="CDGSH iron-sulfur domain, mitoNEET-type"/>
    <property type="match status" value="1"/>
</dbReference>
<dbReference type="OrthoDB" id="9795032at2"/>
<evidence type="ECO:0000256" key="1">
    <source>
        <dbReference type="ARBA" id="ARBA00022714"/>
    </source>
</evidence>
<dbReference type="AlphaFoldDB" id="A0A3L9YAP5"/>
<protein>
    <submittedName>
        <fullName evidence="6">Putative Fe-S cluster protein YjdI</fullName>
    </submittedName>
</protein>
<dbReference type="GO" id="GO:0046872">
    <property type="term" value="F:metal ion binding"/>
    <property type="evidence" value="ECO:0007669"/>
    <property type="project" value="UniProtKB-KW"/>
</dbReference>
<keyword evidence="1" id="KW-0001">2Fe-2S</keyword>
<evidence type="ECO:0000256" key="2">
    <source>
        <dbReference type="ARBA" id="ARBA00022723"/>
    </source>
</evidence>
<dbReference type="RefSeq" id="WP_121908156.1">
    <property type="nucleotide sequence ID" value="NZ_REFC01000014.1"/>
</dbReference>
<evidence type="ECO:0000256" key="3">
    <source>
        <dbReference type="ARBA" id="ARBA00023004"/>
    </source>
</evidence>
<dbReference type="GO" id="GO:0005737">
    <property type="term" value="C:cytoplasm"/>
    <property type="evidence" value="ECO:0007669"/>
    <property type="project" value="UniProtKB-ARBA"/>
</dbReference>
<keyword evidence="2" id="KW-0479">Metal-binding</keyword>
<organism evidence="6 7">
    <name type="scientific">Ulvibacter antarcticus</name>
    <dbReference type="NCBI Taxonomy" id="442714"/>
    <lineage>
        <taxon>Bacteria</taxon>
        <taxon>Pseudomonadati</taxon>
        <taxon>Bacteroidota</taxon>
        <taxon>Flavobacteriia</taxon>
        <taxon>Flavobacteriales</taxon>
        <taxon>Flavobacteriaceae</taxon>
        <taxon>Ulvibacter</taxon>
    </lineage>
</organism>
<dbReference type="Pfam" id="PF09360">
    <property type="entry name" value="zf-CDGSH"/>
    <property type="match status" value="1"/>
</dbReference>
<gene>
    <name evidence="6" type="ORF">BXY75_2609</name>
</gene>
<evidence type="ECO:0000313" key="7">
    <source>
        <dbReference type="Proteomes" id="UP000271339"/>
    </source>
</evidence>
<dbReference type="EMBL" id="REFC01000014">
    <property type="protein sequence ID" value="RMA57803.1"/>
    <property type="molecule type" value="Genomic_DNA"/>
</dbReference>
<evidence type="ECO:0000313" key="6">
    <source>
        <dbReference type="EMBL" id="RMA57803.1"/>
    </source>
</evidence>
<dbReference type="SMART" id="SM00704">
    <property type="entry name" value="ZnF_CDGSH"/>
    <property type="match status" value="1"/>
</dbReference>
<dbReference type="GO" id="GO:0051537">
    <property type="term" value="F:2 iron, 2 sulfur cluster binding"/>
    <property type="evidence" value="ECO:0007669"/>
    <property type="project" value="UniProtKB-KW"/>
</dbReference>
<evidence type="ECO:0000259" key="5">
    <source>
        <dbReference type="SMART" id="SM00704"/>
    </source>
</evidence>
<dbReference type="Pfam" id="PF06902">
    <property type="entry name" value="Fer4_19"/>
    <property type="match status" value="1"/>
</dbReference>
<proteinExistence type="predicted"/>
<keyword evidence="7" id="KW-1185">Reference proteome</keyword>
<sequence>MEKQKEYSNGELTVVWKPNLCIHSANCVHGSPDVFKPKDKPWIHPENSSTEKIKATIDNCPSGALSYYMNAVGKPATTSEVSEEKIKIEVINKGPLMVYGTLHVKHFDGSEETKKRVTAFCRCGHSDNKPFCDGSHNTAL</sequence>
<keyword evidence="3" id="KW-0408">Iron</keyword>
<comment type="caution">
    <text evidence="6">The sequence shown here is derived from an EMBL/GenBank/DDBJ whole genome shotgun (WGS) entry which is preliminary data.</text>
</comment>
<dbReference type="Proteomes" id="UP000271339">
    <property type="component" value="Unassembled WGS sequence"/>
</dbReference>
<dbReference type="InterPro" id="IPR042216">
    <property type="entry name" value="MitoNEET_CISD"/>
</dbReference>
<dbReference type="InterPro" id="IPR010693">
    <property type="entry name" value="Divergent_4Fe-4S_mono-cluster"/>
</dbReference>